<dbReference type="EMBL" id="RCML01000110">
    <property type="protein sequence ID" value="KAG2990897.1"/>
    <property type="molecule type" value="Genomic_DNA"/>
</dbReference>
<proteinExistence type="predicted"/>
<gene>
    <name evidence="1" type="ORF">PC118_g5367</name>
</gene>
<protein>
    <submittedName>
        <fullName evidence="1">Uncharacterized protein</fullName>
    </submittedName>
</protein>
<dbReference type="Proteomes" id="UP000697107">
    <property type="component" value="Unassembled WGS sequence"/>
</dbReference>
<reference evidence="1" key="1">
    <citation type="submission" date="2018-10" db="EMBL/GenBank/DDBJ databases">
        <title>Effector identification in a new, highly contiguous assembly of the strawberry crown rot pathogen Phytophthora cactorum.</title>
        <authorList>
            <person name="Armitage A.D."/>
            <person name="Nellist C.F."/>
            <person name="Bates H."/>
            <person name="Vickerstaff R.J."/>
            <person name="Harrison R.J."/>
        </authorList>
    </citation>
    <scope>NUCLEOTIDE SEQUENCE</scope>
    <source>
        <strain evidence="1">P415</strain>
    </source>
</reference>
<dbReference type="AlphaFoldDB" id="A0A8T1G7R8"/>
<evidence type="ECO:0000313" key="2">
    <source>
        <dbReference type="Proteomes" id="UP000697107"/>
    </source>
</evidence>
<accession>A0A8T1G7R8</accession>
<evidence type="ECO:0000313" key="1">
    <source>
        <dbReference type="EMBL" id="KAG2990897.1"/>
    </source>
</evidence>
<name>A0A8T1G7R8_9STRA</name>
<comment type="caution">
    <text evidence="1">The sequence shown here is derived from an EMBL/GenBank/DDBJ whole genome shotgun (WGS) entry which is preliminary data.</text>
</comment>
<organism evidence="1 2">
    <name type="scientific">Phytophthora cactorum</name>
    <dbReference type="NCBI Taxonomy" id="29920"/>
    <lineage>
        <taxon>Eukaryota</taxon>
        <taxon>Sar</taxon>
        <taxon>Stramenopiles</taxon>
        <taxon>Oomycota</taxon>
        <taxon>Peronosporomycetes</taxon>
        <taxon>Peronosporales</taxon>
        <taxon>Peronosporaceae</taxon>
        <taxon>Phytophthora</taxon>
    </lineage>
</organism>
<sequence>MCGTCMDMIIGDILFPKHAITEAPRRPSLQAMSGPAVLERGGYCDAAPFLPGLLRSTVSGMAPARREWDYLQCGRLLLRTTRCRQGHGLRSLLKALLAHFPDLVFADSAGGIKLVIENSPTEHETRPGGMLFKSSGIIVMERSQCRIFTLTQLYLEWCVCGPRNGNGGRLRTCTRERY</sequence>